<comment type="caution">
    <text evidence="1">The sequence shown here is derived from an EMBL/GenBank/DDBJ whole genome shotgun (WGS) entry which is preliminary data.</text>
</comment>
<reference evidence="1" key="1">
    <citation type="submission" date="2016-01" db="EMBL/GenBank/DDBJ databases">
        <authorList>
            <person name="Peeters C."/>
        </authorList>
    </citation>
    <scope>NUCLEOTIDE SEQUENCE [LARGE SCALE GENOMIC DNA]</scope>
    <source>
        <strain evidence="1">LMG 29326</strain>
    </source>
</reference>
<proteinExistence type="predicted"/>
<evidence type="ECO:0008006" key="3">
    <source>
        <dbReference type="Google" id="ProtNLM"/>
    </source>
</evidence>
<dbReference type="InterPro" id="IPR029044">
    <property type="entry name" value="Nucleotide-diphossugar_trans"/>
</dbReference>
<dbReference type="Proteomes" id="UP000054978">
    <property type="component" value="Unassembled WGS sequence"/>
</dbReference>
<keyword evidence="2" id="KW-1185">Reference proteome</keyword>
<sequence>MRFISTEARHNDFGHTLRDIGIGMAEHEWLLLTNGDNYYCPVFVETMLGAASQSDCELVLCDMIHSHVNPGGRPQASYCHFETLPKHESIDIGCFIVRTELAKRVGFRDKTHDGDASYFEDLVATNGVKQFRKVSQVLFVHN</sequence>
<dbReference type="STRING" id="1777144.AWB83_03088"/>
<gene>
    <name evidence="1" type="ORF">AWB83_03088</name>
</gene>
<accession>A0A158BC85</accession>
<dbReference type="AlphaFoldDB" id="A0A158BC85"/>
<organism evidence="1 2">
    <name type="scientific">Caballeronia ptereochthonis</name>
    <dbReference type="NCBI Taxonomy" id="1777144"/>
    <lineage>
        <taxon>Bacteria</taxon>
        <taxon>Pseudomonadati</taxon>
        <taxon>Pseudomonadota</taxon>
        <taxon>Betaproteobacteria</taxon>
        <taxon>Burkholderiales</taxon>
        <taxon>Burkholderiaceae</taxon>
        <taxon>Caballeronia</taxon>
    </lineage>
</organism>
<evidence type="ECO:0000313" key="1">
    <source>
        <dbReference type="EMBL" id="SAK67396.1"/>
    </source>
</evidence>
<name>A0A158BC85_9BURK</name>
<dbReference type="RefSeq" id="WP_087046464.1">
    <property type="nucleotide sequence ID" value="NZ_FCOB02000013.1"/>
</dbReference>
<protein>
    <recommendedName>
        <fullName evidence="3">Glycosyl transferase family 2</fullName>
    </recommendedName>
</protein>
<dbReference type="SUPFAM" id="SSF53448">
    <property type="entry name" value="Nucleotide-diphospho-sugar transferases"/>
    <property type="match status" value="1"/>
</dbReference>
<evidence type="ECO:0000313" key="2">
    <source>
        <dbReference type="Proteomes" id="UP000054978"/>
    </source>
</evidence>
<dbReference type="OrthoDB" id="9153430at2"/>
<dbReference type="EMBL" id="FCOB02000013">
    <property type="protein sequence ID" value="SAK67396.1"/>
    <property type="molecule type" value="Genomic_DNA"/>
</dbReference>
<dbReference type="Gene3D" id="3.90.550.10">
    <property type="entry name" value="Spore Coat Polysaccharide Biosynthesis Protein SpsA, Chain A"/>
    <property type="match status" value="1"/>
</dbReference>